<dbReference type="InterPro" id="IPR044275">
    <property type="entry name" value="KRP"/>
</dbReference>
<name>A0A0E0MH64_ORYPU</name>
<dbReference type="GO" id="GO:0051726">
    <property type="term" value="P:regulation of cell cycle"/>
    <property type="evidence" value="ECO:0007669"/>
    <property type="project" value="InterPro"/>
</dbReference>
<dbReference type="OMA" id="RCEAVEC"/>
<feature type="compositionally biased region" description="Basic and acidic residues" evidence="3">
    <location>
        <begin position="131"/>
        <end position="140"/>
    </location>
</feature>
<organism evidence="5">
    <name type="scientific">Oryza punctata</name>
    <name type="common">Red rice</name>
    <dbReference type="NCBI Taxonomy" id="4537"/>
    <lineage>
        <taxon>Eukaryota</taxon>
        <taxon>Viridiplantae</taxon>
        <taxon>Streptophyta</taxon>
        <taxon>Embryophyta</taxon>
        <taxon>Tracheophyta</taxon>
        <taxon>Spermatophyta</taxon>
        <taxon>Magnoliopsida</taxon>
        <taxon>Liliopsida</taxon>
        <taxon>Poales</taxon>
        <taxon>Poaceae</taxon>
        <taxon>BOP clade</taxon>
        <taxon>Oryzoideae</taxon>
        <taxon>Oryzeae</taxon>
        <taxon>Oryzinae</taxon>
        <taxon>Oryza</taxon>
    </lineage>
</organism>
<keyword evidence="6" id="KW-1185">Reference proteome</keyword>
<dbReference type="Gene3D" id="4.10.365.10">
    <property type="entry name" value="p27"/>
    <property type="match status" value="1"/>
</dbReference>
<evidence type="ECO:0000256" key="3">
    <source>
        <dbReference type="SAM" id="MobiDB-lite"/>
    </source>
</evidence>
<feature type="region of interest" description="Disordered" evidence="3">
    <location>
        <begin position="1"/>
        <end position="21"/>
    </location>
</feature>
<dbReference type="Gramene" id="OPUNC11G16340.1">
    <property type="protein sequence ID" value="OPUNC11G16340.1"/>
    <property type="gene ID" value="OPUNC11G16340"/>
</dbReference>
<evidence type="ECO:0000313" key="6">
    <source>
        <dbReference type="Proteomes" id="UP000026962"/>
    </source>
</evidence>
<reference evidence="5" key="2">
    <citation type="submission" date="2018-05" db="EMBL/GenBank/DDBJ databases">
        <title>OpunRS2 (Oryza punctata Reference Sequence Version 2).</title>
        <authorList>
            <person name="Zhang J."/>
            <person name="Kudrna D."/>
            <person name="Lee S."/>
            <person name="Talag J."/>
            <person name="Welchert J."/>
            <person name="Wing R.A."/>
        </authorList>
    </citation>
    <scope>NUCLEOTIDE SEQUENCE [LARGE SCALE GENOMIC DNA]</scope>
</reference>
<feature type="compositionally biased region" description="Low complexity" evidence="3">
    <location>
        <begin position="11"/>
        <end position="21"/>
    </location>
</feature>
<feature type="region of interest" description="Disordered" evidence="3">
    <location>
        <begin position="64"/>
        <end position="83"/>
    </location>
</feature>
<feature type="domain" description="Cyclin-dependent kinase inhibitor" evidence="4">
    <location>
        <begin position="153"/>
        <end position="194"/>
    </location>
</feature>
<evidence type="ECO:0000259" key="4">
    <source>
        <dbReference type="Pfam" id="PF02234"/>
    </source>
</evidence>
<proteinExistence type="inferred from homology"/>
<evidence type="ECO:0000256" key="1">
    <source>
        <dbReference type="ARBA" id="ARBA00010274"/>
    </source>
</evidence>
<dbReference type="STRING" id="4537.A0A0E0MH64"/>
<dbReference type="PANTHER" id="PTHR46776">
    <property type="entry name" value="CYCLIN-DEPENDENT KINASE INHIBITOR 4-RELATED"/>
    <property type="match status" value="1"/>
</dbReference>
<dbReference type="InterPro" id="IPR003175">
    <property type="entry name" value="CDI_dom"/>
</dbReference>
<feature type="compositionally biased region" description="Low complexity" evidence="3">
    <location>
        <begin position="66"/>
        <end position="79"/>
    </location>
</feature>
<dbReference type="Proteomes" id="UP000026962">
    <property type="component" value="Chromosome 11"/>
</dbReference>
<dbReference type="AlphaFoldDB" id="A0A0E0MH64"/>
<protein>
    <recommendedName>
        <fullName evidence="4">Cyclin-dependent kinase inhibitor domain-containing protein</fullName>
    </recommendedName>
</protein>
<dbReference type="GO" id="GO:0004861">
    <property type="term" value="F:cyclin-dependent protein serine/threonine kinase inhibitor activity"/>
    <property type="evidence" value="ECO:0007669"/>
    <property type="project" value="InterPro"/>
</dbReference>
<sequence>MGKYLRSSCKQQQQQQSSSPAAVASVAAAAVSSYLTLRSGRRVPAAAGGSAPCWRRHRRGGRRCAKNACGAKSSSSASGQRRRCKAVECSQGGGRAVSPSPSPQGNSGVVVSGDISGERNSLKPNSCSGEVAEHAGEHKHNPVAAAGRPSLSPPEAEIEAFFAAAELAERRRFAETYNYDVALDRPLQGRYEWAPTVPNLMWPRMSLTCEGSFGLKEEHAKVRSSTYSSVICCFAKICARLLCLICTHDDRKMAACTYIHTYKQHLHMHVRTYTYVPFLGLYWPFVSKFTRSLSNLSLSLSLSLSSPFYVIAL</sequence>
<dbReference type="InterPro" id="IPR044898">
    <property type="entry name" value="CDI_dom_sf"/>
</dbReference>
<evidence type="ECO:0000256" key="2">
    <source>
        <dbReference type="ARBA" id="ARBA00023013"/>
    </source>
</evidence>
<feature type="region of interest" description="Disordered" evidence="3">
    <location>
        <begin position="91"/>
        <end position="151"/>
    </location>
</feature>
<reference evidence="5" key="1">
    <citation type="submission" date="2015-04" db="UniProtKB">
        <authorList>
            <consortium name="EnsemblPlants"/>
        </authorList>
    </citation>
    <scope>IDENTIFICATION</scope>
</reference>
<dbReference type="Pfam" id="PF02234">
    <property type="entry name" value="CDI"/>
    <property type="match status" value="1"/>
</dbReference>
<dbReference type="GO" id="GO:0005634">
    <property type="term" value="C:nucleus"/>
    <property type="evidence" value="ECO:0007669"/>
    <property type="project" value="InterPro"/>
</dbReference>
<dbReference type="EnsemblPlants" id="OPUNC11G16340.1">
    <property type="protein sequence ID" value="OPUNC11G16340.1"/>
    <property type="gene ID" value="OPUNC11G16340"/>
</dbReference>
<keyword evidence="2" id="KW-0649">Protein kinase inhibitor</keyword>
<comment type="similarity">
    <text evidence="1">Belongs to the CDI family. ICK/KRP subfamily.</text>
</comment>
<evidence type="ECO:0000313" key="5">
    <source>
        <dbReference type="EnsemblPlants" id="OPUNC11G16340.1"/>
    </source>
</evidence>
<dbReference type="eggNOG" id="ENOG502S5ZH">
    <property type="taxonomic scope" value="Eukaryota"/>
</dbReference>
<accession>A0A0E0MH64</accession>